<keyword evidence="2 11" id="KW-1003">Cell membrane</keyword>
<dbReference type="Proteomes" id="UP000014174">
    <property type="component" value="Unassembled WGS sequence"/>
</dbReference>
<dbReference type="NCBIfam" id="TIGR00681">
    <property type="entry name" value="kdpC"/>
    <property type="match status" value="1"/>
</dbReference>
<comment type="subcellular location">
    <subcellularLocation>
        <location evidence="11">Cell membrane</location>
        <topology evidence="11">Single-pass membrane protein</topology>
    </subcellularLocation>
</comment>
<name>R9GPL1_9SPHI</name>
<dbReference type="InterPro" id="IPR003820">
    <property type="entry name" value="KdpC"/>
</dbReference>
<evidence type="ECO:0000256" key="9">
    <source>
        <dbReference type="ARBA" id="ARBA00023065"/>
    </source>
</evidence>
<dbReference type="RefSeq" id="WP_016196449.1">
    <property type="nucleotide sequence ID" value="NZ_AQPN01000109.1"/>
</dbReference>
<proteinExistence type="inferred from homology"/>
<reference evidence="12 13" key="1">
    <citation type="journal article" date="2013" name="Genome Announc.">
        <title>Draft Genome Sequence of Arcticibacter svalbardensis Strain MN12-7T, a Member of the Family Sphingobacteriaceae Isolated from an Arctic Soil Sample.</title>
        <authorList>
            <person name="Shivaji S."/>
            <person name="Ara S."/>
            <person name="Prasad S."/>
            <person name="Manasa B.P."/>
            <person name="Begum Z."/>
            <person name="Singh A."/>
            <person name="Kumar Pinnaka A."/>
        </authorList>
    </citation>
    <scope>NUCLEOTIDE SEQUENCE [LARGE SCALE GENOMIC DNA]</scope>
    <source>
        <strain evidence="12 13">MN12-7</strain>
    </source>
</reference>
<keyword evidence="1 11" id="KW-0813">Transport</keyword>
<evidence type="ECO:0000256" key="1">
    <source>
        <dbReference type="ARBA" id="ARBA00022448"/>
    </source>
</evidence>
<protein>
    <recommendedName>
        <fullName evidence="11">Potassium-transporting ATPase KdpC subunit</fullName>
    </recommendedName>
    <alternativeName>
        <fullName evidence="11">ATP phosphohydrolase [potassium-transporting] C chain</fullName>
    </alternativeName>
    <alternativeName>
        <fullName evidence="11">Potassium-binding and translocating subunit C</fullName>
    </alternativeName>
    <alternativeName>
        <fullName evidence="11">Potassium-translocating ATPase C chain</fullName>
    </alternativeName>
</protein>
<keyword evidence="12" id="KW-0378">Hydrolase</keyword>
<comment type="similarity">
    <text evidence="11">Belongs to the KdpC family.</text>
</comment>
<evidence type="ECO:0000256" key="6">
    <source>
        <dbReference type="ARBA" id="ARBA00022840"/>
    </source>
</evidence>
<keyword evidence="3 11" id="KW-0633">Potassium transport</keyword>
<dbReference type="HAMAP" id="MF_00276">
    <property type="entry name" value="KdpC"/>
    <property type="match status" value="1"/>
</dbReference>
<gene>
    <name evidence="11" type="primary">kdpC</name>
    <name evidence="12" type="ORF">ADIARSV_3220</name>
</gene>
<dbReference type="NCBIfam" id="NF010606">
    <property type="entry name" value="PRK14002.1"/>
    <property type="match status" value="1"/>
</dbReference>
<keyword evidence="10 11" id="KW-0472">Membrane</keyword>
<organism evidence="12 13">
    <name type="scientific">Arcticibacter svalbardensis MN12-7</name>
    <dbReference type="NCBI Taxonomy" id="1150600"/>
    <lineage>
        <taxon>Bacteria</taxon>
        <taxon>Pseudomonadati</taxon>
        <taxon>Bacteroidota</taxon>
        <taxon>Sphingobacteriia</taxon>
        <taxon>Sphingobacteriales</taxon>
        <taxon>Sphingobacteriaceae</taxon>
        <taxon>Arcticibacter</taxon>
    </lineage>
</organism>
<evidence type="ECO:0000256" key="7">
    <source>
        <dbReference type="ARBA" id="ARBA00022958"/>
    </source>
</evidence>
<dbReference type="OrthoDB" id="9809491at2"/>
<dbReference type="eggNOG" id="COG2156">
    <property type="taxonomic scope" value="Bacteria"/>
</dbReference>
<keyword evidence="9 11" id="KW-0406">Ion transport</keyword>
<dbReference type="Pfam" id="PF02669">
    <property type="entry name" value="KdpC"/>
    <property type="match status" value="1"/>
</dbReference>
<sequence length="190" mass="20711">MKKYILQSIRLTLVLIVLLCVLYPILIAFVGKLSKGEGGGQKIVVDGKTVGYTNIGQLFTRPDYFWGRPSAVEYNAAGSAGSNKGPSNPDYLKQVEERIDTLLKYHPYLKRAEIPADLVTASGSGLDPDISSEAARIQIRRVAENRKLNINEVTALVNKNTEGPFLGLVGPSKVNVLQLNLALNEMAKAK</sequence>
<evidence type="ECO:0000256" key="11">
    <source>
        <dbReference type="HAMAP-Rule" id="MF_00276"/>
    </source>
</evidence>
<evidence type="ECO:0000256" key="2">
    <source>
        <dbReference type="ARBA" id="ARBA00022475"/>
    </source>
</evidence>
<feature type="transmembrane region" description="Helical" evidence="11">
    <location>
        <begin position="12"/>
        <end position="31"/>
    </location>
</feature>
<dbReference type="PANTHER" id="PTHR30042">
    <property type="entry name" value="POTASSIUM-TRANSPORTING ATPASE C CHAIN"/>
    <property type="match status" value="1"/>
</dbReference>
<keyword evidence="7 11" id="KW-0630">Potassium</keyword>
<keyword evidence="5 11" id="KW-0547">Nucleotide-binding</keyword>
<dbReference type="STRING" id="1150600.ADIARSV_3220"/>
<dbReference type="GO" id="GO:0008556">
    <property type="term" value="F:P-type potassium transmembrane transporter activity"/>
    <property type="evidence" value="ECO:0007669"/>
    <property type="project" value="InterPro"/>
</dbReference>
<comment type="subunit">
    <text evidence="11">The system is composed of three essential subunits: KdpA, KdpB and KdpC.</text>
</comment>
<dbReference type="AlphaFoldDB" id="R9GPL1"/>
<evidence type="ECO:0000256" key="8">
    <source>
        <dbReference type="ARBA" id="ARBA00022989"/>
    </source>
</evidence>
<evidence type="ECO:0000256" key="10">
    <source>
        <dbReference type="ARBA" id="ARBA00023136"/>
    </source>
</evidence>
<dbReference type="PIRSF" id="PIRSF001296">
    <property type="entry name" value="K_ATPase_KdpC"/>
    <property type="match status" value="1"/>
</dbReference>
<evidence type="ECO:0000313" key="13">
    <source>
        <dbReference type="Proteomes" id="UP000014174"/>
    </source>
</evidence>
<keyword evidence="8 11" id="KW-1133">Transmembrane helix</keyword>
<comment type="caution">
    <text evidence="12">The sequence shown here is derived from an EMBL/GenBank/DDBJ whole genome shotgun (WGS) entry which is preliminary data.</text>
</comment>
<dbReference type="GO" id="GO:0005524">
    <property type="term" value="F:ATP binding"/>
    <property type="evidence" value="ECO:0007669"/>
    <property type="project" value="UniProtKB-UniRule"/>
</dbReference>
<dbReference type="PATRIC" id="fig|1150600.3.peg.3188"/>
<keyword evidence="13" id="KW-1185">Reference proteome</keyword>
<dbReference type="NCBIfam" id="NF001454">
    <property type="entry name" value="PRK00315.1"/>
    <property type="match status" value="1"/>
</dbReference>
<evidence type="ECO:0000256" key="4">
    <source>
        <dbReference type="ARBA" id="ARBA00022692"/>
    </source>
</evidence>
<evidence type="ECO:0000256" key="3">
    <source>
        <dbReference type="ARBA" id="ARBA00022538"/>
    </source>
</evidence>
<dbReference type="GO" id="GO:0005886">
    <property type="term" value="C:plasma membrane"/>
    <property type="evidence" value="ECO:0007669"/>
    <property type="project" value="UniProtKB-SubCell"/>
</dbReference>
<dbReference type="EMBL" id="AQPN01000109">
    <property type="protein sequence ID" value="EOR93636.1"/>
    <property type="molecule type" value="Genomic_DNA"/>
</dbReference>
<dbReference type="PANTHER" id="PTHR30042:SF2">
    <property type="entry name" value="POTASSIUM-TRANSPORTING ATPASE KDPC SUBUNIT"/>
    <property type="match status" value="1"/>
</dbReference>
<keyword evidence="4 11" id="KW-0812">Transmembrane</keyword>
<dbReference type="GO" id="GO:0016787">
    <property type="term" value="F:hydrolase activity"/>
    <property type="evidence" value="ECO:0007669"/>
    <property type="project" value="UniProtKB-KW"/>
</dbReference>
<evidence type="ECO:0000256" key="5">
    <source>
        <dbReference type="ARBA" id="ARBA00022741"/>
    </source>
</evidence>
<evidence type="ECO:0000313" key="12">
    <source>
        <dbReference type="EMBL" id="EOR93636.1"/>
    </source>
</evidence>
<accession>R9GPL1</accession>
<keyword evidence="6 11" id="KW-0067">ATP-binding</keyword>
<comment type="function">
    <text evidence="11">Part of the high-affinity ATP-driven potassium transport (or Kdp) system, which catalyzes the hydrolysis of ATP coupled with the electrogenic transport of potassium into the cytoplasm. This subunit acts as a catalytic chaperone that increases the ATP-binding affinity of the ATP-hydrolyzing subunit KdpB by the formation of a transient KdpB/KdpC/ATP ternary complex.</text>
</comment>